<dbReference type="Proteomes" id="UP001174934">
    <property type="component" value="Unassembled WGS sequence"/>
</dbReference>
<gene>
    <name evidence="2" type="ORF">B0T17DRAFT_538553</name>
</gene>
<keyword evidence="1" id="KW-0812">Transmembrane</keyword>
<keyword evidence="3" id="KW-1185">Reference proteome</keyword>
<organism evidence="2 3">
    <name type="scientific">Bombardia bombarda</name>
    <dbReference type="NCBI Taxonomy" id="252184"/>
    <lineage>
        <taxon>Eukaryota</taxon>
        <taxon>Fungi</taxon>
        <taxon>Dikarya</taxon>
        <taxon>Ascomycota</taxon>
        <taxon>Pezizomycotina</taxon>
        <taxon>Sordariomycetes</taxon>
        <taxon>Sordariomycetidae</taxon>
        <taxon>Sordariales</taxon>
        <taxon>Lasiosphaeriaceae</taxon>
        <taxon>Bombardia</taxon>
    </lineage>
</organism>
<keyword evidence="1" id="KW-1133">Transmembrane helix</keyword>
<dbReference type="AlphaFoldDB" id="A0AA40BVT5"/>
<proteinExistence type="predicted"/>
<evidence type="ECO:0000313" key="2">
    <source>
        <dbReference type="EMBL" id="KAK0615591.1"/>
    </source>
</evidence>
<feature type="transmembrane region" description="Helical" evidence="1">
    <location>
        <begin position="46"/>
        <end position="66"/>
    </location>
</feature>
<comment type="caution">
    <text evidence="2">The sequence shown here is derived from an EMBL/GenBank/DDBJ whole genome shotgun (WGS) entry which is preliminary data.</text>
</comment>
<protein>
    <submittedName>
        <fullName evidence="2">Uncharacterized protein</fullName>
    </submittedName>
</protein>
<dbReference type="EMBL" id="JAULSR010000006">
    <property type="protein sequence ID" value="KAK0615591.1"/>
    <property type="molecule type" value="Genomic_DNA"/>
</dbReference>
<evidence type="ECO:0000313" key="3">
    <source>
        <dbReference type="Proteomes" id="UP001174934"/>
    </source>
</evidence>
<sequence length="68" mass="7517">MCLCLRGKWSVKSNLFGANVSYVYVFLSMSAICIHSKATECERPHVRFINGLAAHACLIPDIILVFGT</sequence>
<evidence type="ECO:0000256" key="1">
    <source>
        <dbReference type="SAM" id="Phobius"/>
    </source>
</evidence>
<reference evidence="2" key="1">
    <citation type="submission" date="2023-06" db="EMBL/GenBank/DDBJ databases">
        <title>Genome-scale phylogeny and comparative genomics of the fungal order Sordariales.</title>
        <authorList>
            <consortium name="Lawrence Berkeley National Laboratory"/>
            <person name="Hensen N."/>
            <person name="Bonometti L."/>
            <person name="Westerberg I."/>
            <person name="Brannstrom I.O."/>
            <person name="Guillou S."/>
            <person name="Cros-Aarteil S."/>
            <person name="Calhoun S."/>
            <person name="Haridas S."/>
            <person name="Kuo A."/>
            <person name="Mondo S."/>
            <person name="Pangilinan J."/>
            <person name="Riley R."/>
            <person name="LaButti K."/>
            <person name="Andreopoulos B."/>
            <person name="Lipzen A."/>
            <person name="Chen C."/>
            <person name="Yanf M."/>
            <person name="Daum C."/>
            <person name="Ng V."/>
            <person name="Clum A."/>
            <person name="Steindorff A."/>
            <person name="Ohm R."/>
            <person name="Martin F."/>
            <person name="Silar P."/>
            <person name="Natvig D."/>
            <person name="Lalanne C."/>
            <person name="Gautier V."/>
            <person name="Ament-velasquez S.L."/>
            <person name="Kruys A."/>
            <person name="Hutchinson M.I."/>
            <person name="Powell A.J."/>
            <person name="Barry K."/>
            <person name="Miller A.N."/>
            <person name="Grigoriev I.V."/>
            <person name="Debuchy R."/>
            <person name="Gladieux P."/>
            <person name="Thoren M.H."/>
            <person name="Johannesson H."/>
        </authorList>
    </citation>
    <scope>NUCLEOTIDE SEQUENCE</scope>
    <source>
        <strain evidence="2">SMH3391-2</strain>
    </source>
</reference>
<feature type="transmembrane region" description="Helical" evidence="1">
    <location>
        <begin position="15"/>
        <end position="34"/>
    </location>
</feature>
<keyword evidence="1" id="KW-0472">Membrane</keyword>
<name>A0AA40BVT5_9PEZI</name>
<accession>A0AA40BVT5</accession>